<proteinExistence type="predicted"/>
<sequence length="132" mass="14984">MADRGIGWRSVRKCGRRLRGGLCIRFLLSWLFPMQYPQPTAYRIGIYSVLHTLAGQMKSSSTSRTSSSPSAWNCRSVSVTPSSKLVLVRANHDSGLVCVRQPHHGPLNMPHPFRRGMQWWKHDDRMPAAPTR</sequence>
<gene>
    <name evidence="1" type="ORF">BV25DRAFT_1053348</name>
</gene>
<protein>
    <submittedName>
        <fullName evidence="1">Uncharacterized protein</fullName>
    </submittedName>
</protein>
<dbReference type="Proteomes" id="UP000814140">
    <property type="component" value="Unassembled WGS sequence"/>
</dbReference>
<organism evidence="1 2">
    <name type="scientific">Artomyces pyxidatus</name>
    <dbReference type="NCBI Taxonomy" id="48021"/>
    <lineage>
        <taxon>Eukaryota</taxon>
        <taxon>Fungi</taxon>
        <taxon>Dikarya</taxon>
        <taxon>Basidiomycota</taxon>
        <taxon>Agaricomycotina</taxon>
        <taxon>Agaricomycetes</taxon>
        <taxon>Russulales</taxon>
        <taxon>Auriscalpiaceae</taxon>
        <taxon>Artomyces</taxon>
    </lineage>
</organism>
<reference evidence="1" key="1">
    <citation type="submission" date="2021-03" db="EMBL/GenBank/DDBJ databases">
        <authorList>
            <consortium name="DOE Joint Genome Institute"/>
            <person name="Ahrendt S."/>
            <person name="Looney B.P."/>
            <person name="Miyauchi S."/>
            <person name="Morin E."/>
            <person name="Drula E."/>
            <person name="Courty P.E."/>
            <person name="Chicoki N."/>
            <person name="Fauchery L."/>
            <person name="Kohler A."/>
            <person name="Kuo A."/>
            <person name="Labutti K."/>
            <person name="Pangilinan J."/>
            <person name="Lipzen A."/>
            <person name="Riley R."/>
            <person name="Andreopoulos W."/>
            <person name="He G."/>
            <person name="Johnson J."/>
            <person name="Barry K.W."/>
            <person name="Grigoriev I.V."/>
            <person name="Nagy L."/>
            <person name="Hibbett D."/>
            <person name="Henrissat B."/>
            <person name="Matheny P.B."/>
            <person name="Labbe J."/>
            <person name="Martin F."/>
        </authorList>
    </citation>
    <scope>NUCLEOTIDE SEQUENCE</scope>
    <source>
        <strain evidence="1">HHB10654</strain>
    </source>
</reference>
<comment type="caution">
    <text evidence="1">The sequence shown here is derived from an EMBL/GenBank/DDBJ whole genome shotgun (WGS) entry which is preliminary data.</text>
</comment>
<evidence type="ECO:0000313" key="2">
    <source>
        <dbReference type="Proteomes" id="UP000814140"/>
    </source>
</evidence>
<keyword evidence="2" id="KW-1185">Reference proteome</keyword>
<name>A0ACB8SV44_9AGAM</name>
<evidence type="ECO:0000313" key="1">
    <source>
        <dbReference type="EMBL" id="KAI0059571.1"/>
    </source>
</evidence>
<reference evidence="1" key="2">
    <citation type="journal article" date="2022" name="New Phytol.">
        <title>Evolutionary transition to the ectomycorrhizal habit in the genomes of a hyperdiverse lineage of mushroom-forming fungi.</title>
        <authorList>
            <person name="Looney B."/>
            <person name="Miyauchi S."/>
            <person name="Morin E."/>
            <person name="Drula E."/>
            <person name="Courty P.E."/>
            <person name="Kohler A."/>
            <person name="Kuo A."/>
            <person name="LaButti K."/>
            <person name="Pangilinan J."/>
            <person name="Lipzen A."/>
            <person name="Riley R."/>
            <person name="Andreopoulos W."/>
            <person name="He G."/>
            <person name="Johnson J."/>
            <person name="Nolan M."/>
            <person name="Tritt A."/>
            <person name="Barry K.W."/>
            <person name="Grigoriev I.V."/>
            <person name="Nagy L.G."/>
            <person name="Hibbett D."/>
            <person name="Henrissat B."/>
            <person name="Matheny P.B."/>
            <person name="Labbe J."/>
            <person name="Martin F.M."/>
        </authorList>
    </citation>
    <scope>NUCLEOTIDE SEQUENCE</scope>
    <source>
        <strain evidence="1">HHB10654</strain>
    </source>
</reference>
<dbReference type="EMBL" id="MU277225">
    <property type="protein sequence ID" value="KAI0059571.1"/>
    <property type="molecule type" value="Genomic_DNA"/>
</dbReference>
<accession>A0ACB8SV44</accession>